<accession>A0ABV6H3S1</accession>
<dbReference type="Proteomes" id="UP001589783">
    <property type="component" value="Unassembled WGS sequence"/>
</dbReference>
<gene>
    <name evidence="8" type="primary">sigE</name>
    <name evidence="8" type="ORF">ACFFJD_01460</name>
</gene>
<dbReference type="NCBIfam" id="TIGR02937">
    <property type="entry name" value="sigma70-ECF"/>
    <property type="match status" value="1"/>
</dbReference>
<evidence type="ECO:0000259" key="7">
    <source>
        <dbReference type="Pfam" id="PF08281"/>
    </source>
</evidence>
<dbReference type="Gene3D" id="1.10.10.10">
    <property type="entry name" value="Winged helix-like DNA-binding domain superfamily/Winged helix DNA-binding domain"/>
    <property type="match status" value="1"/>
</dbReference>
<evidence type="ECO:0000259" key="6">
    <source>
        <dbReference type="Pfam" id="PF04542"/>
    </source>
</evidence>
<name>A0ABV6H3S1_9ACTN</name>
<comment type="caution">
    <text evidence="8">The sequence shown here is derived from an EMBL/GenBank/DDBJ whole genome shotgun (WGS) entry which is preliminary data.</text>
</comment>
<dbReference type="InterPro" id="IPR007627">
    <property type="entry name" value="RNA_pol_sigma70_r2"/>
</dbReference>
<dbReference type="InterPro" id="IPR013249">
    <property type="entry name" value="RNA_pol_sigma70_r4_t2"/>
</dbReference>
<keyword evidence="9" id="KW-1185">Reference proteome</keyword>
<dbReference type="SUPFAM" id="SSF88659">
    <property type="entry name" value="Sigma3 and sigma4 domains of RNA polymerase sigma factors"/>
    <property type="match status" value="1"/>
</dbReference>
<dbReference type="InterPro" id="IPR013325">
    <property type="entry name" value="RNA_pol_sigma_r2"/>
</dbReference>
<keyword evidence="4" id="KW-0238">DNA-binding</keyword>
<evidence type="ECO:0000256" key="5">
    <source>
        <dbReference type="ARBA" id="ARBA00023163"/>
    </source>
</evidence>
<reference evidence="8 9" key="1">
    <citation type="submission" date="2024-09" db="EMBL/GenBank/DDBJ databases">
        <authorList>
            <person name="Sun Q."/>
            <person name="Mori K."/>
        </authorList>
    </citation>
    <scope>NUCLEOTIDE SEQUENCE [LARGE SCALE GENOMIC DNA]</scope>
    <source>
        <strain evidence="8 9">CCM 7957</strain>
    </source>
</reference>
<evidence type="ECO:0000256" key="1">
    <source>
        <dbReference type="ARBA" id="ARBA00010641"/>
    </source>
</evidence>
<sequence>MGCGVIHRTTTEGLDQQVKAPQRSDAHASFAGTAGFDASGDRTLMPTWEELVAEHADRVYRLAFRLCGNQHDAEDLTQETFIRVFRSLNKYQAGTFEGWLHRITTNLFLDMVRRRAKIRMETLETGYERISADTPDPQQAYAEANLTPDLQQALDSLAPEFRAAVVLCDIEGLSYEEIATTMGVKMGTVRSRIHRGRQGIRDFLASRGHTDSRSVAVGSGG</sequence>
<keyword evidence="3" id="KW-0731">Sigma factor</keyword>
<dbReference type="Gene3D" id="1.10.1740.10">
    <property type="match status" value="1"/>
</dbReference>
<dbReference type="SUPFAM" id="SSF88946">
    <property type="entry name" value="Sigma2 domain of RNA polymerase sigma factors"/>
    <property type="match status" value="1"/>
</dbReference>
<evidence type="ECO:0000256" key="4">
    <source>
        <dbReference type="ARBA" id="ARBA00023125"/>
    </source>
</evidence>
<evidence type="ECO:0000256" key="3">
    <source>
        <dbReference type="ARBA" id="ARBA00023082"/>
    </source>
</evidence>
<proteinExistence type="inferred from homology"/>
<evidence type="ECO:0000313" key="9">
    <source>
        <dbReference type="Proteomes" id="UP001589783"/>
    </source>
</evidence>
<dbReference type="InterPro" id="IPR013324">
    <property type="entry name" value="RNA_pol_sigma_r3/r4-like"/>
</dbReference>
<dbReference type="RefSeq" id="WP_382359880.1">
    <property type="nucleotide sequence ID" value="NZ_JBHLWV010000005.1"/>
</dbReference>
<dbReference type="Pfam" id="PF04542">
    <property type="entry name" value="Sigma70_r2"/>
    <property type="match status" value="1"/>
</dbReference>
<dbReference type="InterPro" id="IPR014284">
    <property type="entry name" value="RNA_pol_sigma-70_dom"/>
</dbReference>
<feature type="domain" description="RNA polymerase sigma factor 70 region 4 type 2" evidence="7">
    <location>
        <begin position="150"/>
        <end position="198"/>
    </location>
</feature>
<evidence type="ECO:0000256" key="2">
    <source>
        <dbReference type="ARBA" id="ARBA00023015"/>
    </source>
</evidence>
<protein>
    <submittedName>
        <fullName evidence="8">RNA polymerase sigma factor SigE</fullName>
    </submittedName>
</protein>
<evidence type="ECO:0000313" key="8">
    <source>
        <dbReference type="EMBL" id="MFC0313519.1"/>
    </source>
</evidence>
<dbReference type="InterPro" id="IPR039425">
    <property type="entry name" value="RNA_pol_sigma-70-like"/>
</dbReference>
<keyword evidence="2" id="KW-0805">Transcription regulation</keyword>
<dbReference type="PANTHER" id="PTHR43133:SF8">
    <property type="entry name" value="RNA POLYMERASE SIGMA FACTOR HI_1459-RELATED"/>
    <property type="match status" value="1"/>
</dbReference>
<keyword evidence="5" id="KW-0804">Transcription</keyword>
<comment type="similarity">
    <text evidence="1">Belongs to the sigma-70 factor family. ECF subfamily.</text>
</comment>
<dbReference type="Pfam" id="PF08281">
    <property type="entry name" value="Sigma70_r4_2"/>
    <property type="match status" value="1"/>
</dbReference>
<organism evidence="8 9">
    <name type="scientific">Gordonia phosphorivorans</name>
    <dbReference type="NCBI Taxonomy" id="1056982"/>
    <lineage>
        <taxon>Bacteria</taxon>
        <taxon>Bacillati</taxon>
        <taxon>Actinomycetota</taxon>
        <taxon>Actinomycetes</taxon>
        <taxon>Mycobacteriales</taxon>
        <taxon>Gordoniaceae</taxon>
        <taxon>Gordonia</taxon>
    </lineage>
</organism>
<dbReference type="EMBL" id="JBHLWV010000005">
    <property type="protein sequence ID" value="MFC0313519.1"/>
    <property type="molecule type" value="Genomic_DNA"/>
</dbReference>
<dbReference type="CDD" id="cd06171">
    <property type="entry name" value="Sigma70_r4"/>
    <property type="match status" value="1"/>
</dbReference>
<dbReference type="NCBIfam" id="NF007229">
    <property type="entry name" value="PRK09647.1"/>
    <property type="match status" value="1"/>
</dbReference>
<dbReference type="PANTHER" id="PTHR43133">
    <property type="entry name" value="RNA POLYMERASE ECF-TYPE SIGMA FACTO"/>
    <property type="match status" value="1"/>
</dbReference>
<feature type="domain" description="RNA polymerase sigma-70 region 2" evidence="6">
    <location>
        <begin position="51"/>
        <end position="117"/>
    </location>
</feature>
<dbReference type="InterPro" id="IPR036388">
    <property type="entry name" value="WH-like_DNA-bd_sf"/>
</dbReference>